<feature type="region of interest" description="Disordered" evidence="6">
    <location>
        <begin position="85"/>
        <end position="124"/>
    </location>
</feature>
<proteinExistence type="inferred from homology"/>
<organism evidence="8 9">
    <name type="scientific">Tilletiaria anomala (strain ATCC 24038 / CBS 436.72 / UBC 951)</name>
    <dbReference type="NCBI Taxonomy" id="1037660"/>
    <lineage>
        <taxon>Eukaryota</taxon>
        <taxon>Fungi</taxon>
        <taxon>Dikarya</taxon>
        <taxon>Basidiomycota</taxon>
        <taxon>Ustilaginomycotina</taxon>
        <taxon>Exobasidiomycetes</taxon>
        <taxon>Georgefischeriales</taxon>
        <taxon>Tilletiariaceae</taxon>
        <taxon>Tilletiaria</taxon>
    </lineage>
</organism>
<dbReference type="GeneID" id="25261199"/>
<dbReference type="InterPro" id="IPR036390">
    <property type="entry name" value="WH_DNA-bd_sf"/>
</dbReference>
<reference evidence="8 9" key="1">
    <citation type="submission" date="2014-05" db="EMBL/GenBank/DDBJ databases">
        <title>Draft genome sequence of a rare smut relative, Tilletiaria anomala UBC 951.</title>
        <authorList>
            <consortium name="DOE Joint Genome Institute"/>
            <person name="Toome M."/>
            <person name="Kuo A."/>
            <person name="Henrissat B."/>
            <person name="Lipzen A."/>
            <person name="Tritt A."/>
            <person name="Yoshinaga Y."/>
            <person name="Zane M."/>
            <person name="Barry K."/>
            <person name="Grigoriev I.V."/>
            <person name="Spatafora J.W."/>
            <person name="Aimea M.C."/>
        </authorList>
    </citation>
    <scope>NUCLEOTIDE SEQUENCE [LARGE SCALE GENOMIC DNA]</scope>
    <source>
        <strain evidence="8 9">UBC 951</strain>
    </source>
</reference>
<dbReference type="SMART" id="SM00049">
    <property type="entry name" value="DEP"/>
    <property type="match status" value="1"/>
</dbReference>
<dbReference type="Gene3D" id="1.10.10.10">
    <property type="entry name" value="Winged helix-like DNA-binding domain superfamily/Winged helix DNA-binding domain"/>
    <property type="match status" value="1"/>
</dbReference>
<dbReference type="InterPro" id="IPR027244">
    <property type="entry name" value="IML1"/>
</dbReference>
<evidence type="ECO:0000256" key="3">
    <source>
        <dbReference type="ARBA" id="ARBA00018529"/>
    </source>
</evidence>
<name>A0A066W4B8_TILAU</name>
<feature type="domain" description="DEP" evidence="7">
    <location>
        <begin position="1398"/>
        <end position="1473"/>
    </location>
</feature>
<protein>
    <recommendedName>
        <fullName evidence="3">Vacuolar membrane-associated protein IML1</fullName>
    </recommendedName>
    <alternativeName>
        <fullName evidence="4">Vacuolar membrane-associated protein iml1</fullName>
    </alternativeName>
</protein>
<evidence type="ECO:0000256" key="5">
    <source>
        <dbReference type="SAM" id="Coils"/>
    </source>
</evidence>
<feature type="compositionally biased region" description="Polar residues" evidence="6">
    <location>
        <begin position="862"/>
        <end position="877"/>
    </location>
</feature>
<dbReference type="OrthoDB" id="39497at2759"/>
<keyword evidence="5" id="KW-0175">Coiled coil</keyword>
<evidence type="ECO:0000256" key="6">
    <source>
        <dbReference type="SAM" id="MobiDB-lite"/>
    </source>
</evidence>
<dbReference type="CDD" id="cd04449">
    <property type="entry name" value="DEP_DEPDC5-like"/>
    <property type="match status" value="1"/>
</dbReference>
<evidence type="ECO:0000256" key="1">
    <source>
        <dbReference type="ARBA" id="ARBA00004148"/>
    </source>
</evidence>
<dbReference type="FunCoup" id="A0A066W4B8">
    <property type="interactions" value="180"/>
</dbReference>
<dbReference type="RefSeq" id="XP_013243852.1">
    <property type="nucleotide sequence ID" value="XM_013388398.1"/>
</dbReference>
<dbReference type="InterPro" id="IPR036388">
    <property type="entry name" value="WH-like_DNA-bd_sf"/>
</dbReference>
<feature type="compositionally biased region" description="Basic and acidic residues" evidence="6">
    <location>
        <begin position="106"/>
        <end position="118"/>
    </location>
</feature>
<dbReference type="InterPro" id="IPR048255">
    <property type="entry name" value="IML1_N"/>
</dbReference>
<dbReference type="HOGENOM" id="CLU_000935_1_0_1"/>
<feature type="region of interest" description="Disordered" evidence="6">
    <location>
        <begin position="492"/>
        <end position="523"/>
    </location>
</feature>
<dbReference type="Pfam" id="PF19418">
    <property type="entry name" value="DEPDC5_CTD"/>
    <property type="match status" value="1"/>
</dbReference>
<feature type="region of interest" description="Disordered" evidence="6">
    <location>
        <begin position="655"/>
        <end position="801"/>
    </location>
</feature>
<feature type="coiled-coil region" evidence="5">
    <location>
        <begin position="1010"/>
        <end position="1037"/>
    </location>
</feature>
<accession>A0A066W4B8</accession>
<dbReference type="PANTHER" id="PTHR13179:SF8">
    <property type="entry name" value="GATOR COMPLEX PROTEIN DEPDC5"/>
    <property type="match status" value="1"/>
</dbReference>
<comment type="subcellular location">
    <subcellularLocation>
        <location evidence="1">Vacuole membrane</location>
        <topology evidence="1">Peripheral membrane protein</topology>
    </subcellularLocation>
</comment>
<dbReference type="InterPro" id="IPR045838">
    <property type="entry name" value="DEPDC5_CTD"/>
</dbReference>
<evidence type="ECO:0000256" key="4">
    <source>
        <dbReference type="ARBA" id="ARBA00021881"/>
    </source>
</evidence>
<dbReference type="GO" id="GO:0010508">
    <property type="term" value="P:positive regulation of autophagy"/>
    <property type="evidence" value="ECO:0007669"/>
    <property type="project" value="TreeGrafter"/>
</dbReference>
<dbReference type="InterPro" id="IPR000591">
    <property type="entry name" value="DEP_dom"/>
</dbReference>
<dbReference type="GO" id="GO:1904262">
    <property type="term" value="P:negative regulation of TORC1 signaling"/>
    <property type="evidence" value="ECO:0007669"/>
    <property type="project" value="TreeGrafter"/>
</dbReference>
<dbReference type="Pfam" id="PF12257">
    <property type="entry name" value="IML1"/>
    <property type="match status" value="1"/>
</dbReference>
<dbReference type="PANTHER" id="PTHR13179">
    <property type="entry name" value="DEP DOMAIN CONTAINING PROTEIN 5"/>
    <property type="match status" value="1"/>
</dbReference>
<evidence type="ECO:0000313" key="8">
    <source>
        <dbReference type="EMBL" id="KDN47363.1"/>
    </source>
</evidence>
<feature type="region of interest" description="Disordered" evidence="6">
    <location>
        <begin position="907"/>
        <end position="1004"/>
    </location>
</feature>
<dbReference type="OMA" id="SWMNATP"/>
<dbReference type="Proteomes" id="UP000027361">
    <property type="component" value="Unassembled WGS sequence"/>
</dbReference>
<feature type="compositionally biased region" description="Low complexity" evidence="6">
    <location>
        <begin position="950"/>
        <end position="962"/>
    </location>
</feature>
<dbReference type="PROSITE" id="PS50186">
    <property type="entry name" value="DEP"/>
    <property type="match status" value="1"/>
</dbReference>
<dbReference type="GO" id="GO:0005096">
    <property type="term" value="F:GTPase activator activity"/>
    <property type="evidence" value="ECO:0007669"/>
    <property type="project" value="InterPro"/>
</dbReference>
<evidence type="ECO:0000259" key="7">
    <source>
        <dbReference type="PROSITE" id="PS50186"/>
    </source>
</evidence>
<dbReference type="SUPFAM" id="SSF46785">
    <property type="entry name" value="Winged helix' DNA-binding domain"/>
    <property type="match status" value="1"/>
</dbReference>
<keyword evidence="9" id="KW-1185">Reference proteome</keyword>
<comment type="similarity">
    <text evidence="2">Belongs to the IML1 family.</text>
</comment>
<dbReference type="STRING" id="1037660.A0A066W4B8"/>
<dbReference type="InParanoid" id="A0A066W4B8"/>
<dbReference type="GO" id="GO:0035556">
    <property type="term" value="P:intracellular signal transduction"/>
    <property type="evidence" value="ECO:0007669"/>
    <property type="project" value="InterPro"/>
</dbReference>
<gene>
    <name evidence="8" type="ORF">K437DRAFT_100235</name>
</gene>
<evidence type="ECO:0000313" key="9">
    <source>
        <dbReference type="Proteomes" id="UP000027361"/>
    </source>
</evidence>
<feature type="compositionally biased region" description="Basic and acidic residues" evidence="6">
    <location>
        <begin position="970"/>
        <end position="979"/>
    </location>
</feature>
<dbReference type="Pfam" id="PF00610">
    <property type="entry name" value="DEP"/>
    <property type="match status" value="1"/>
</dbReference>
<sequence>MIGSYASSSAAAAAANAHACARRSSSNHTTASTTASRAAHLSFRTLIPWVHDPPNFSTSDVVLNPEYDLGGGIGENDLLELRPRDPSRVKFPDHAGAGPGTGGTAARDDSRRDDDERVAKKRKKSHPKAFLFRLNHAVADTDAIVKHPQLQISVSRAVATAFGFQSRVEVVLSKVPLEPHVISHVELDFRDQYVGRADMWRIALMLEDTCVYVGQRITLAGSVRATIGRIFVREKKVTSGYVSAATKTIFRSESAKCNIFIQMAKEMWEFDEDGELYYEKAVQGFIPELVRRWKDVPTNHVCSVILFARVHYEDSELHMLEGWPMRRDPQGRSYVDYYKVVVDLENNVDWNEVMEILKEEFFRFQHDILLVRRPVAGPSAPEEETHAELIRDRNLVAGRLSYSHEGNILEAINLALNPFDEHYIDRDLNRTGLSIAVVTAGTGRFEVDKNLLRVTTERMIENGIGLDLVCLTKMPLHSVPLFHFKSHVPEPPNAGAADSTASSFGRSAAQKTKRGTAPVTPASSSIAPDPLYFDDPSRAAEEEVSFYAMPHWIDCSFYNLQQDKPFRADRFVPRCKMYDIQMMGIMENQISDISIPYLDMRTVRTGVTGTTAGNSGKESSSFFILVNSVPSCEPSMQSIGLSNLMGDRGYSADPTYFDGLSPKEQRRRAREQFDRSMLADVPPAPSSLAARMLPRPSRTQLKYSEHAGAAKSLSSEHDKADSKAAGSSFQHGPMRNPLSPQRPSLHETRSKSSIRGSQLAQGSQSSSLRSRDNDSIPPSPAVRAKQRFSYADTSSEYDDTDAASTAAVRKVSWPTSRVGSIKSLNTLNRGISQLAPPGKAHASLATVKAQVEDVTAAHITSPSLSSGASIDSKSRGTTGHARKASIDGKSPYRLSAQWIWTSLRGKPQSAGLEQSISGGSKAGDSRERDATPMSSAAASRRIQEMLGSTSRSASPARPSAPRIVASGDYAEAKRAKDESFQEGEGSDQHVPISIPTQATRSSLQSDVSVEAKMMHEAQAYEQRLEDEEARMRYAQRALIEKQTVVNPSNPSRAVQNSSTQLLRWQHLFPRRLNRHAVKWRSMTTPACLPLTTLHLPSAADLASQWQEYPHTTSVSSETQSFLLKRMSSTHPALAVLREMVFQRLAQGFQFIVPATNRGTLATFSQRLLDPRRFMLRHPSESFQPGIVSSGNPIFLTLSNQIHRIAYDRSSGAINVKRYLRKITYDTTPLDYQCCVWPRHLPGYQNTAAQFSYPSSTEYNWTYLDSLVSGFVDEKFIDPLRYWRTRFVLVPTEGHAPSMRAPTGEYLSDEEVRLLGTDKLADLFYRARYRRSSDDQQPLRFLPTSLDPAQSVHDEAFIEQLKAVNAGVRNGSATSHGNSKTSRLLSNTPLEDLVQEMRAEGGVKIENRMWHRVLYPDTFVGAEFVTWLCCTFSDVKSREEAVDWGIKLQEDDLFDHVRGAHGFLDGHYFYCLKGKYAAGRESKVKPKLFKKAGNGDSTVPKVVQTPPARRKKITMSRSTIIDLDPGRKSDRAEVAILHHDIAHNPANGFNFQIHWMGTTSRFIEDLVQNWTRAVERYGLRLIEAPIGQIKDVSLHNPFQAPIQIPLALPPPPLHTYAHRLPGHTLPQQYFEFILLRIFGFILDQEASSRYPQDITITYSSRPSNFDHSQFVHRSGVAFVQVLGSSQGFLWLNNRLYTSHAASISGRYQSSKREQTQNQLDAEALRVKFEGFCRNAEALEEFYRHLLVAIFQESEPVPDNAPVQG</sequence>
<feature type="compositionally biased region" description="Polar residues" evidence="6">
    <location>
        <begin position="994"/>
        <end position="1004"/>
    </location>
</feature>
<dbReference type="GO" id="GO:0005774">
    <property type="term" value="C:vacuolar membrane"/>
    <property type="evidence" value="ECO:0007669"/>
    <property type="project" value="UniProtKB-SubCell"/>
</dbReference>
<evidence type="ECO:0000256" key="2">
    <source>
        <dbReference type="ARBA" id="ARBA00005643"/>
    </source>
</evidence>
<feature type="compositionally biased region" description="Low complexity" evidence="6">
    <location>
        <begin position="755"/>
        <end position="768"/>
    </location>
</feature>
<dbReference type="GO" id="GO:1990130">
    <property type="term" value="C:GATOR1 complex"/>
    <property type="evidence" value="ECO:0007669"/>
    <property type="project" value="TreeGrafter"/>
</dbReference>
<comment type="caution">
    <text evidence="8">The sequence shown here is derived from an EMBL/GenBank/DDBJ whole genome shotgun (WGS) entry which is preliminary data.</text>
</comment>
<feature type="region of interest" description="Disordered" evidence="6">
    <location>
        <begin position="862"/>
        <end position="888"/>
    </location>
</feature>
<dbReference type="EMBL" id="JMSN01000030">
    <property type="protein sequence ID" value="KDN47363.1"/>
    <property type="molecule type" value="Genomic_DNA"/>
</dbReference>